<evidence type="ECO:0000313" key="3">
    <source>
        <dbReference type="Proteomes" id="UP000324800"/>
    </source>
</evidence>
<gene>
    <name evidence="2" type="ORF">EZS28_053701</name>
</gene>
<dbReference type="EMBL" id="SNRW01043288">
    <property type="protein sequence ID" value="KAA6328576.1"/>
    <property type="molecule type" value="Genomic_DNA"/>
</dbReference>
<organism evidence="2 3">
    <name type="scientific">Streblomastix strix</name>
    <dbReference type="NCBI Taxonomy" id="222440"/>
    <lineage>
        <taxon>Eukaryota</taxon>
        <taxon>Metamonada</taxon>
        <taxon>Preaxostyla</taxon>
        <taxon>Oxymonadida</taxon>
        <taxon>Streblomastigidae</taxon>
        <taxon>Streblomastix</taxon>
    </lineage>
</organism>
<feature type="transmembrane region" description="Helical" evidence="1">
    <location>
        <begin position="65"/>
        <end position="89"/>
    </location>
</feature>
<dbReference type="AlphaFoldDB" id="A0A5J4R3T4"/>
<proteinExistence type="predicted"/>
<evidence type="ECO:0000313" key="2">
    <source>
        <dbReference type="EMBL" id="KAA6328576.1"/>
    </source>
</evidence>
<comment type="caution">
    <text evidence="2">The sequence shown here is derived from an EMBL/GenBank/DDBJ whole genome shotgun (WGS) entry which is preliminary data.</text>
</comment>
<evidence type="ECO:0000256" key="1">
    <source>
        <dbReference type="SAM" id="Phobius"/>
    </source>
</evidence>
<sequence length="152" mass="17375">MEKDEEENEEDWTAYAPLIFEILQCVGLPMQEIMAWPMGPAKDLIMTALDFMDLQFFTATPTMSYILFSVLFFTIIVSITIFISLLFVFKNGDSRVPLPLVRMLRIITHASVTWGYQPMITIIFMIVDCDFSSGKGMCDMYPEVPCWEGAQA</sequence>
<protein>
    <submittedName>
        <fullName evidence="2">Uncharacterized protein</fullName>
    </submittedName>
</protein>
<feature type="non-terminal residue" evidence="2">
    <location>
        <position position="152"/>
    </location>
</feature>
<name>A0A5J4R3T4_9EUKA</name>
<dbReference type="Proteomes" id="UP000324800">
    <property type="component" value="Unassembled WGS sequence"/>
</dbReference>
<keyword evidence="1" id="KW-0812">Transmembrane</keyword>
<keyword evidence="1" id="KW-0472">Membrane</keyword>
<reference evidence="2 3" key="1">
    <citation type="submission" date="2019-03" db="EMBL/GenBank/DDBJ databases">
        <title>Single cell metagenomics reveals metabolic interactions within the superorganism composed of flagellate Streblomastix strix and complex community of Bacteroidetes bacteria on its surface.</title>
        <authorList>
            <person name="Treitli S.C."/>
            <person name="Kolisko M."/>
            <person name="Husnik F."/>
            <person name="Keeling P."/>
            <person name="Hampl V."/>
        </authorList>
    </citation>
    <scope>NUCLEOTIDE SEQUENCE [LARGE SCALE GENOMIC DNA]</scope>
    <source>
        <strain evidence="2">ST1C</strain>
    </source>
</reference>
<accession>A0A5J4R3T4</accession>
<keyword evidence="1" id="KW-1133">Transmembrane helix</keyword>